<keyword evidence="3" id="KW-0479">Metal-binding</keyword>
<accession>D6Y0L9</accession>
<dbReference type="SMART" id="SM00926">
    <property type="entry name" value="Molybdop_Fe4S4"/>
    <property type="match status" value="1"/>
</dbReference>
<dbReference type="PANTHER" id="PTHR43742">
    <property type="entry name" value="TRIMETHYLAMINE-N-OXIDE REDUCTASE"/>
    <property type="match status" value="1"/>
</dbReference>
<protein>
    <submittedName>
        <fullName evidence="7">Molybdopterin oxidoreductase</fullName>
    </submittedName>
</protein>
<dbReference type="Pfam" id="PF00384">
    <property type="entry name" value="Molybdopterin"/>
    <property type="match status" value="1"/>
</dbReference>
<evidence type="ECO:0000313" key="8">
    <source>
        <dbReference type="Proteomes" id="UP000000271"/>
    </source>
</evidence>
<dbReference type="InterPro" id="IPR006656">
    <property type="entry name" value="Mopterin_OxRdtase"/>
</dbReference>
<dbReference type="Gene3D" id="3.30.2070.10">
    <property type="entry name" value="Formate dehydrogenase/DMSO reductase"/>
    <property type="match status" value="1"/>
</dbReference>
<evidence type="ECO:0000313" key="7">
    <source>
        <dbReference type="EMBL" id="ADI00587.1"/>
    </source>
</evidence>
<dbReference type="EMBL" id="CP001791">
    <property type="protein sequence ID" value="ADI00587.1"/>
    <property type="molecule type" value="Genomic_DNA"/>
</dbReference>
<dbReference type="Pfam" id="PF01568">
    <property type="entry name" value="Molydop_binding"/>
    <property type="match status" value="1"/>
</dbReference>
<evidence type="ECO:0000259" key="6">
    <source>
        <dbReference type="PROSITE" id="PS51669"/>
    </source>
</evidence>
<proteinExistence type="inferred from homology"/>
<dbReference type="Pfam" id="PF04879">
    <property type="entry name" value="Molybdop_Fe4S4"/>
    <property type="match status" value="1"/>
</dbReference>
<dbReference type="GO" id="GO:0051536">
    <property type="term" value="F:iron-sulfur cluster binding"/>
    <property type="evidence" value="ECO:0007669"/>
    <property type="project" value="UniProtKB-KW"/>
</dbReference>
<dbReference type="GO" id="GO:0043546">
    <property type="term" value="F:molybdopterin cofactor binding"/>
    <property type="evidence" value="ECO:0007669"/>
    <property type="project" value="InterPro"/>
</dbReference>
<comment type="cofactor">
    <cofactor evidence="1">
        <name>Mo-bis(molybdopterin guanine dinucleotide)</name>
        <dbReference type="ChEBI" id="CHEBI:60539"/>
    </cofactor>
</comment>
<dbReference type="Gene3D" id="3.40.50.740">
    <property type="match status" value="1"/>
</dbReference>
<name>D6Y0L9_BACIE</name>
<dbReference type="AlphaFoldDB" id="D6Y0L9"/>
<dbReference type="PANTHER" id="PTHR43742:SF6">
    <property type="entry name" value="OXIDOREDUCTASE YYAE-RELATED"/>
    <property type="match status" value="1"/>
</dbReference>
<dbReference type="InterPro" id="IPR009010">
    <property type="entry name" value="Asp_de-COase-like_dom_sf"/>
</dbReference>
<dbReference type="Gene3D" id="2.40.40.20">
    <property type="match status" value="1"/>
</dbReference>
<evidence type="ECO:0000256" key="1">
    <source>
        <dbReference type="ARBA" id="ARBA00001942"/>
    </source>
</evidence>
<dbReference type="InterPro" id="IPR006657">
    <property type="entry name" value="MoPterin_dinucl-bd_dom"/>
</dbReference>
<keyword evidence="5" id="KW-0411">Iron-sulfur</keyword>
<keyword evidence="8" id="KW-1185">Reference proteome</keyword>
<dbReference type="PROSITE" id="PS51669">
    <property type="entry name" value="4FE4S_MOW_BIS_MGD"/>
    <property type="match status" value="1"/>
</dbReference>
<dbReference type="eggNOG" id="COG0243">
    <property type="taxonomic scope" value="Bacteria"/>
</dbReference>
<dbReference type="InterPro" id="IPR050612">
    <property type="entry name" value="Prok_Mopterin_Oxidored"/>
</dbReference>
<dbReference type="SUPFAM" id="SSF50692">
    <property type="entry name" value="ADC-like"/>
    <property type="match status" value="1"/>
</dbReference>
<dbReference type="CDD" id="cd02766">
    <property type="entry name" value="MopB_3"/>
    <property type="match status" value="1"/>
</dbReference>
<gene>
    <name evidence="7" type="ordered locus">Bsel_3105</name>
</gene>
<dbReference type="RefSeq" id="WP_013173991.1">
    <property type="nucleotide sequence ID" value="NC_014219.1"/>
</dbReference>
<dbReference type="HOGENOM" id="CLU_000422_13_3_9"/>
<dbReference type="GO" id="GO:0016491">
    <property type="term" value="F:oxidoreductase activity"/>
    <property type="evidence" value="ECO:0007669"/>
    <property type="project" value="InterPro"/>
</dbReference>
<evidence type="ECO:0000256" key="3">
    <source>
        <dbReference type="ARBA" id="ARBA00022723"/>
    </source>
</evidence>
<reference evidence="7" key="1">
    <citation type="submission" date="2009-10" db="EMBL/GenBank/DDBJ databases">
        <title>Complete sequence of Bacillus selenitireducens MLS10.</title>
        <authorList>
            <consortium name="US DOE Joint Genome Institute"/>
            <person name="Lucas S."/>
            <person name="Copeland A."/>
            <person name="Lapidus A."/>
            <person name="Glavina del Rio T."/>
            <person name="Dalin E."/>
            <person name="Tice H."/>
            <person name="Bruce D."/>
            <person name="Goodwin L."/>
            <person name="Pitluck S."/>
            <person name="Sims D."/>
            <person name="Brettin T."/>
            <person name="Detter J.C."/>
            <person name="Han C."/>
            <person name="Larimer F."/>
            <person name="Land M."/>
            <person name="Hauser L."/>
            <person name="Kyrpides N."/>
            <person name="Ovchinnikova G."/>
            <person name="Stolz J."/>
        </authorList>
    </citation>
    <scope>NUCLEOTIDE SEQUENCE [LARGE SCALE GENOMIC DNA]</scope>
    <source>
        <strain evidence="7">MLS10</strain>
    </source>
</reference>
<evidence type="ECO:0000256" key="5">
    <source>
        <dbReference type="ARBA" id="ARBA00023014"/>
    </source>
</evidence>
<organism evidence="7 8">
    <name type="scientific">Bacillus selenitireducens (strain ATCC 700615 / DSM 15326 / MLS10)</name>
    <dbReference type="NCBI Taxonomy" id="439292"/>
    <lineage>
        <taxon>Bacteria</taxon>
        <taxon>Bacillati</taxon>
        <taxon>Bacillota</taxon>
        <taxon>Bacilli</taxon>
        <taxon>Bacillales</taxon>
        <taxon>Bacillaceae</taxon>
        <taxon>Salisediminibacterium</taxon>
    </lineage>
</organism>
<dbReference type="OrthoDB" id="219031at2"/>
<dbReference type="InterPro" id="IPR006963">
    <property type="entry name" value="Mopterin_OxRdtase_4Fe-4S_dom"/>
</dbReference>
<dbReference type="KEGG" id="bse:Bsel_3105"/>
<evidence type="ECO:0000256" key="2">
    <source>
        <dbReference type="ARBA" id="ARBA00010312"/>
    </source>
</evidence>
<dbReference type="SUPFAM" id="SSF53706">
    <property type="entry name" value="Formate dehydrogenase/DMSO reductase, domains 1-3"/>
    <property type="match status" value="1"/>
</dbReference>
<dbReference type="Proteomes" id="UP000000271">
    <property type="component" value="Chromosome"/>
</dbReference>
<comment type="similarity">
    <text evidence="2">Belongs to the prokaryotic molybdopterin-containing oxidoreductase family.</text>
</comment>
<evidence type="ECO:0000256" key="4">
    <source>
        <dbReference type="ARBA" id="ARBA00023004"/>
    </source>
</evidence>
<sequence>MMAITRHVCPRNCFSTCSMLAEVENGQLKKVTGDKDHPYTRGKLCAKGLSYVDQVYHPERLTYPMYQKTKGSGRFERISWEDAYGLIINEWEQIDRMYGSLLPVGLYKYTGDLSVGHYAPEEFFSSIGPTTRIVGSPCASAGFDAATYDMGGADASDPETMTEAELIVIWGANPAVTSVHSIHFLQEARRNGATIVLIDPVLTKTARLADHYIQINPGTDGLLANALALGLIRNDRHDVTFLERHTNGFERFYEALTSLTDQDVLRVTGIQEKALARLHTLLASSRRTFHWLGLGFQRHVNGGQMIRCVNALAAVNGMIGKPGAGVHYAHADTWIFTNQTAFFKEHLSEENRILPLNDWLEFGGMHLDPPLKSLWISCRNPLIQDPQPARIREYLKEIPFVVTADLFMTETAKWSNLVLPVTTFFEEEDIATSYWHRGFTYNEQAILPVGEAKSDYTIMQELAGRMAGRFTYPCTFPTGLSKRSYLNRQWNPDVRRQFGFRDVHDAFAKQSYPQTPYTAWTDRVFKTPSGNYEFDSGLARKNGLPALPVHDEATRAPQPEGMLRLLTPHDTFGLNSQFRETRTIPVQKPAVFLHPDDAKEAGIQNGSNVQVQNRHGSLLLTAALTADVAKGVALIYQRSGQTADDAVNQLVTVQSADMGEMVSGSKGIAYYDTFVEVRPVSN</sequence>
<dbReference type="GO" id="GO:0046872">
    <property type="term" value="F:metal ion binding"/>
    <property type="evidence" value="ECO:0007669"/>
    <property type="project" value="UniProtKB-KW"/>
</dbReference>
<dbReference type="Gene3D" id="3.40.228.10">
    <property type="entry name" value="Dimethylsulfoxide Reductase, domain 2"/>
    <property type="match status" value="1"/>
</dbReference>
<dbReference type="Gene3D" id="2.20.25.90">
    <property type="entry name" value="ADC-like domains"/>
    <property type="match status" value="1"/>
</dbReference>
<dbReference type="STRING" id="439292.Bsel_3105"/>
<feature type="domain" description="4Fe-4S Mo/W bis-MGD-type" evidence="6">
    <location>
        <begin position="2"/>
        <end position="59"/>
    </location>
</feature>
<keyword evidence="4" id="KW-0408">Iron</keyword>